<sequence>MKNSKLVFLIVCALLLLANCNNENIEINKIIGKWQLVKGNSLMNGGDYLIDSENQRIEEYTENKERILYDYLGIETGRASYNITDSNITIFGKNLNGEEWENDYEYWFKQDTLVIRYDGGFEYYDEFFVQID</sequence>
<organism evidence="2 3">
    <name type="scientific">Salegentibacter echinorum</name>
    <dbReference type="NCBI Taxonomy" id="1073325"/>
    <lineage>
        <taxon>Bacteria</taxon>
        <taxon>Pseudomonadati</taxon>
        <taxon>Bacteroidota</taxon>
        <taxon>Flavobacteriia</taxon>
        <taxon>Flavobacteriales</taxon>
        <taxon>Flavobacteriaceae</taxon>
        <taxon>Salegentibacter</taxon>
    </lineage>
</organism>
<protein>
    <recommendedName>
        <fullName evidence="4">Lipocalin-like domain-containing protein</fullName>
    </recommendedName>
</protein>
<dbReference type="AlphaFoldDB" id="A0A1M5C9U4"/>
<proteinExistence type="predicted"/>
<evidence type="ECO:0000256" key="1">
    <source>
        <dbReference type="SAM" id="SignalP"/>
    </source>
</evidence>
<feature type="signal peptide" evidence="1">
    <location>
        <begin position="1"/>
        <end position="18"/>
    </location>
</feature>
<dbReference type="OrthoDB" id="9942042at2"/>
<feature type="chain" id="PRO_5012815861" description="Lipocalin-like domain-containing protein" evidence="1">
    <location>
        <begin position="19"/>
        <end position="132"/>
    </location>
</feature>
<evidence type="ECO:0000313" key="3">
    <source>
        <dbReference type="Proteomes" id="UP000183945"/>
    </source>
</evidence>
<evidence type="ECO:0000313" key="2">
    <source>
        <dbReference type="EMBL" id="SHF51481.1"/>
    </source>
</evidence>
<accession>A0A1M5C9U4</accession>
<keyword evidence="3" id="KW-1185">Reference proteome</keyword>
<evidence type="ECO:0008006" key="4">
    <source>
        <dbReference type="Google" id="ProtNLM"/>
    </source>
</evidence>
<gene>
    <name evidence="2" type="ORF">SAMN05444483_101413</name>
</gene>
<dbReference type="RefSeq" id="WP_072876182.1">
    <property type="nucleotide sequence ID" value="NZ_FQVT01000001.1"/>
</dbReference>
<name>A0A1M5C9U4_SALEC</name>
<reference evidence="3" key="1">
    <citation type="submission" date="2016-11" db="EMBL/GenBank/DDBJ databases">
        <authorList>
            <person name="Varghese N."/>
            <person name="Submissions S."/>
        </authorList>
    </citation>
    <scope>NUCLEOTIDE SEQUENCE [LARGE SCALE GENOMIC DNA]</scope>
    <source>
        <strain evidence="3">DSM 24579</strain>
    </source>
</reference>
<dbReference type="Proteomes" id="UP000183945">
    <property type="component" value="Unassembled WGS sequence"/>
</dbReference>
<keyword evidence="1" id="KW-0732">Signal</keyword>
<dbReference type="EMBL" id="FQVT01000001">
    <property type="protein sequence ID" value="SHF51481.1"/>
    <property type="molecule type" value="Genomic_DNA"/>
</dbReference>